<keyword evidence="1" id="KW-0472">Membrane</keyword>
<evidence type="ECO:0000313" key="2">
    <source>
        <dbReference type="EMBL" id="KAK8880451.1"/>
    </source>
</evidence>
<protein>
    <submittedName>
        <fullName evidence="2">Uncharacterized protein</fullName>
    </submittedName>
</protein>
<reference evidence="2 3" key="1">
    <citation type="submission" date="2024-04" db="EMBL/GenBank/DDBJ databases">
        <title>Tritrichomonas musculus Genome.</title>
        <authorList>
            <person name="Alves-Ferreira E."/>
            <person name="Grigg M."/>
            <person name="Lorenzi H."/>
            <person name="Galac M."/>
        </authorList>
    </citation>
    <scope>NUCLEOTIDE SEQUENCE [LARGE SCALE GENOMIC DNA]</scope>
    <source>
        <strain evidence="2 3">EAF2021</strain>
    </source>
</reference>
<sequence>MFMCGLFANFRNDKAPRFLNVWMIISAFFIPLIRYFSLYIFYLIHSIVSLFNKPRKRFLEINDFDDPYLCSFYLNERNWIDFFLIKNKKEKLANNGKLIFHFIFSKITFSILDTIAVIVYMICAETKMSAGQVCIAIFIGICMIFVLATRISFPFFLIRRLRDRELTEGKLDELREEI</sequence>
<accession>A0ABR2JNP1</accession>
<evidence type="ECO:0000256" key="1">
    <source>
        <dbReference type="SAM" id="Phobius"/>
    </source>
</evidence>
<organism evidence="2 3">
    <name type="scientific">Tritrichomonas musculus</name>
    <dbReference type="NCBI Taxonomy" id="1915356"/>
    <lineage>
        <taxon>Eukaryota</taxon>
        <taxon>Metamonada</taxon>
        <taxon>Parabasalia</taxon>
        <taxon>Tritrichomonadida</taxon>
        <taxon>Tritrichomonadidae</taxon>
        <taxon>Tritrichomonas</taxon>
    </lineage>
</organism>
<feature type="transmembrane region" description="Helical" evidence="1">
    <location>
        <begin position="128"/>
        <end position="153"/>
    </location>
</feature>
<dbReference type="Proteomes" id="UP001470230">
    <property type="component" value="Unassembled WGS sequence"/>
</dbReference>
<feature type="transmembrane region" description="Helical" evidence="1">
    <location>
        <begin position="20"/>
        <end position="48"/>
    </location>
</feature>
<keyword evidence="1" id="KW-0812">Transmembrane</keyword>
<proteinExistence type="predicted"/>
<comment type="caution">
    <text evidence="2">The sequence shown here is derived from an EMBL/GenBank/DDBJ whole genome shotgun (WGS) entry which is preliminary data.</text>
</comment>
<feature type="transmembrane region" description="Helical" evidence="1">
    <location>
        <begin position="98"/>
        <end position="122"/>
    </location>
</feature>
<dbReference type="EMBL" id="JAPFFF010000010">
    <property type="protein sequence ID" value="KAK8880451.1"/>
    <property type="molecule type" value="Genomic_DNA"/>
</dbReference>
<gene>
    <name evidence="2" type="ORF">M9Y10_003125</name>
</gene>
<name>A0ABR2JNP1_9EUKA</name>
<keyword evidence="3" id="KW-1185">Reference proteome</keyword>
<evidence type="ECO:0000313" key="3">
    <source>
        <dbReference type="Proteomes" id="UP001470230"/>
    </source>
</evidence>
<keyword evidence="1" id="KW-1133">Transmembrane helix</keyword>